<sequence length="359" mass="40166">MPKKRSMKRNGFRDADQAWDQLVNIVQQLASSQTLARPQITKSTARLKLVSLYTRNANLSRAATKHKSFLARVSAISSEYSTLCSVAFSQYQIDSTKESVLLNLEKKVNQNSKNLDIIRASKRCHSEEFWPAQKPKPASTSGCASESTNAGVTELTNAWIPESTNAELTKLTNAWIPELTSAGVLMGASAKWYHFKNHTLEGIRAVLDSDVAAKIKTREDGELRDTTISFSAHLNTDGSLFAFLRLGIHDLEVKILAKAIWNMDVDLTTHGFRVTQENGMVQLNSFGFIQTGVSEECILNLFGSHECSHISVTCDIQAVNIWMHWRELVNAGAATYYMKSIYHCTLRIEKHLLEARELL</sequence>
<name>A0A9P4GY10_9PLEO</name>
<accession>A0A9P4GY10</accession>
<dbReference type="Proteomes" id="UP000799777">
    <property type="component" value="Unassembled WGS sequence"/>
</dbReference>
<reference evidence="1" key="1">
    <citation type="journal article" date="2020" name="Stud. Mycol.">
        <title>101 Dothideomycetes genomes: a test case for predicting lifestyles and emergence of pathogens.</title>
        <authorList>
            <person name="Haridas S."/>
            <person name="Albert R."/>
            <person name="Binder M."/>
            <person name="Bloem J."/>
            <person name="Labutti K."/>
            <person name="Salamov A."/>
            <person name="Andreopoulos B."/>
            <person name="Baker S."/>
            <person name="Barry K."/>
            <person name="Bills G."/>
            <person name="Bluhm B."/>
            <person name="Cannon C."/>
            <person name="Castanera R."/>
            <person name="Culley D."/>
            <person name="Daum C."/>
            <person name="Ezra D."/>
            <person name="Gonzalez J."/>
            <person name="Henrissat B."/>
            <person name="Kuo A."/>
            <person name="Liang C."/>
            <person name="Lipzen A."/>
            <person name="Lutzoni F."/>
            <person name="Magnuson J."/>
            <person name="Mondo S."/>
            <person name="Nolan M."/>
            <person name="Ohm R."/>
            <person name="Pangilinan J."/>
            <person name="Park H.-J."/>
            <person name="Ramirez L."/>
            <person name="Alfaro M."/>
            <person name="Sun H."/>
            <person name="Tritt A."/>
            <person name="Yoshinaga Y."/>
            <person name="Zwiers L.-H."/>
            <person name="Turgeon B."/>
            <person name="Goodwin S."/>
            <person name="Spatafora J."/>
            <person name="Crous P."/>
            <person name="Grigoriev I."/>
        </authorList>
    </citation>
    <scope>NUCLEOTIDE SEQUENCE</scope>
    <source>
        <strain evidence="1">CBS 110217</strain>
    </source>
</reference>
<organism evidence="1 2">
    <name type="scientific">Setomelanomma holmii</name>
    <dbReference type="NCBI Taxonomy" id="210430"/>
    <lineage>
        <taxon>Eukaryota</taxon>
        <taxon>Fungi</taxon>
        <taxon>Dikarya</taxon>
        <taxon>Ascomycota</taxon>
        <taxon>Pezizomycotina</taxon>
        <taxon>Dothideomycetes</taxon>
        <taxon>Pleosporomycetidae</taxon>
        <taxon>Pleosporales</taxon>
        <taxon>Pleosporineae</taxon>
        <taxon>Phaeosphaeriaceae</taxon>
        <taxon>Setomelanomma</taxon>
    </lineage>
</organism>
<evidence type="ECO:0000313" key="2">
    <source>
        <dbReference type="Proteomes" id="UP000799777"/>
    </source>
</evidence>
<dbReference type="AlphaFoldDB" id="A0A9P4GY10"/>
<evidence type="ECO:0000313" key="1">
    <source>
        <dbReference type="EMBL" id="KAF2023211.1"/>
    </source>
</evidence>
<proteinExistence type="predicted"/>
<gene>
    <name evidence="1" type="ORF">EK21DRAFT_95091</name>
</gene>
<dbReference type="EMBL" id="ML978368">
    <property type="protein sequence ID" value="KAF2023211.1"/>
    <property type="molecule type" value="Genomic_DNA"/>
</dbReference>
<comment type="caution">
    <text evidence="1">The sequence shown here is derived from an EMBL/GenBank/DDBJ whole genome shotgun (WGS) entry which is preliminary data.</text>
</comment>
<keyword evidence="2" id="KW-1185">Reference proteome</keyword>
<dbReference type="OrthoDB" id="3679304at2759"/>
<protein>
    <submittedName>
        <fullName evidence="1">Uncharacterized protein</fullName>
    </submittedName>
</protein>